<dbReference type="PANTHER" id="PTHR33625">
    <property type="entry name" value="OS08G0179900 PROTEIN"/>
    <property type="match status" value="1"/>
</dbReference>
<gene>
    <name evidence="3" type="ORF">OSB04_007788</name>
</gene>
<evidence type="ECO:0000313" key="4">
    <source>
        <dbReference type="Proteomes" id="UP001172457"/>
    </source>
</evidence>
<proteinExistence type="predicted"/>
<feature type="transmembrane region" description="Helical" evidence="2">
    <location>
        <begin position="272"/>
        <end position="289"/>
    </location>
</feature>
<feature type="region of interest" description="Disordered" evidence="1">
    <location>
        <begin position="49"/>
        <end position="78"/>
    </location>
</feature>
<sequence>MGGGVAMRAAAAAKVAGLGVLNGGGLHNPVVRRSIASVVSCSDDLKLAISNNTNTNTNSSSSSVENEKPHPYPYDDDWEFAGDEEEEAMMPRVVFGGAPSIQEAKQATDDLADALHKTYLSSDGQHPEHVETKPCLVTQTYVASKPTIQAFRLLHENADAQNVVASIASDPNVWNAVLKNEALMDFLQTHNTSVVSPQVNEESSDESKSAASGKGFRDYMEDVKQKITVTVVDMMTSLADTFQSLFGGSSGKDEYTMNPDGTAGISVEKTTIGATLMGLAIMVITVVVLKRA</sequence>
<evidence type="ECO:0000256" key="1">
    <source>
        <dbReference type="SAM" id="MobiDB-lite"/>
    </source>
</evidence>
<keyword evidence="2" id="KW-0472">Membrane</keyword>
<comment type="caution">
    <text evidence="3">The sequence shown here is derived from an EMBL/GenBank/DDBJ whole genome shotgun (WGS) entry which is preliminary data.</text>
</comment>
<reference evidence="3" key="1">
    <citation type="submission" date="2023-03" db="EMBL/GenBank/DDBJ databases">
        <title>Chromosome-scale reference genome and RAD-based genetic map of yellow starthistle (Centaurea solstitialis) reveal putative structural variation and QTLs associated with invader traits.</title>
        <authorList>
            <person name="Reatini B."/>
            <person name="Cang F.A."/>
            <person name="Jiang Q."/>
            <person name="Mckibben M.T.W."/>
            <person name="Barker M.S."/>
            <person name="Rieseberg L.H."/>
            <person name="Dlugosch K.M."/>
        </authorList>
    </citation>
    <scope>NUCLEOTIDE SEQUENCE</scope>
    <source>
        <strain evidence="3">CAN-66</strain>
        <tissue evidence="3">Leaf</tissue>
    </source>
</reference>
<evidence type="ECO:0000256" key="2">
    <source>
        <dbReference type="SAM" id="Phobius"/>
    </source>
</evidence>
<keyword evidence="4" id="KW-1185">Reference proteome</keyword>
<organism evidence="3 4">
    <name type="scientific">Centaurea solstitialis</name>
    <name type="common">yellow star-thistle</name>
    <dbReference type="NCBI Taxonomy" id="347529"/>
    <lineage>
        <taxon>Eukaryota</taxon>
        <taxon>Viridiplantae</taxon>
        <taxon>Streptophyta</taxon>
        <taxon>Embryophyta</taxon>
        <taxon>Tracheophyta</taxon>
        <taxon>Spermatophyta</taxon>
        <taxon>Magnoliopsida</taxon>
        <taxon>eudicotyledons</taxon>
        <taxon>Gunneridae</taxon>
        <taxon>Pentapetalae</taxon>
        <taxon>asterids</taxon>
        <taxon>campanulids</taxon>
        <taxon>Asterales</taxon>
        <taxon>Asteraceae</taxon>
        <taxon>Carduoideae</taxon>
        <taxon>Cardueae</taxon>
        <taxon>Centaureinae</taxon>
        <taxon>Centaurea</taxon>
    </lineage>
</organism>
<dbReference type="Proteomes" id="UP001172457">
    <property type="component" value="Chromosome 2"/>
</dbReference>
<accession>A0AA38U522</accession>
<evidence type="ECO:0000313" key="3">
    <source>
        <dbReference type="EMBL" id="KAJ9562628.1"/>
    </source>
</evidence>
<protein>
    <submittedName>
        <fullName evidence="3">Uncharacterized protein</fullName>
    </submittedName>
</protein>
<name>A0AA38U522_9ASTR</name>
<dbReference type="AlphaFoldDB" id="A0AA38U522"/>
<dbReference type="EMBL" id="JARYMX010000002">
    <property type="protein sequence ID" value="KAJ9562628.1"/>
    <property type="molecule type" value="Genomic_DNA"/>
</dbReference>
<keyword evidence="2" id="KW-0812">Transmembrane</keyword>
<keyword evidence="2" id="KW-1133">Transmembrane helix</keyword>
<dbReference type="PANTHER" id="PTHR33625:SF4">
    <property type="entry name" value="OS08G0179900 PROTEIN"/>
    <property type="match status" value="1"/>
</dbReference>
<feature type="compositionally biased region" description="Low complexity" evidence="1">
    <location>
        <begin position="50"/>
        <end position="63"/>
    </location>
</feature>